<proteinExistence type="predicted"/>
<dbReference type="EMBL" id="QTSX02006760">
    <property type="protein sequence ID" value="KAJ9052173.1"/>
    <property type="molecule type" value="Genomic_DNA"/>
</dbReference>
<keyword evidence="2" id="KW-1185">Reference proteome</keyword>
<dbReference type="Proteomes" id="UP001165960">
    <property type="component" value="Unassembled WGS sequence"/>
</dbReference>
<reference evidence="1" key="1">
    <citation type="submission" date="2022-04" db="EMBL/GenBank/DDBJ databases">
        <title>Genome of the entomopathogenic fungus Entomophthora muscae.</title>
        <authorList>
            <person name="Elya C."/>
            <person name="Lovett B.R."/>
            <person name="Lee E."/>
            <person name="Macias A.M."/>
            <person name="Hajek A.E."/>
            <person name="De Bivort B.L."/>
            <person name="Kasson M.T."/>
            <person name="De Fine Licht H.H."/>
            <person name="Stajich J.E."/>
        </authorList>
    </citation>
    <scope>NUCLEOTIDE SEQUENCE</scope>
    <source>
        <strain evidence="1">Berkeley</strain>
    </source>
</reference>
<organism evidence="1 2">
    <name type="scientific">Entomophthora muscae</name>
    <dbReference type="NCBI Taxonomy" id="34485"/>
    <lineage>
        <taxon>Eukaryota</taxon>
        <taxon>Fungi</taxon>
        <taxon>Fungi incertae sedis</taxon>
        <taxon>Zoopagomycota</taxon>
        <taxon>Entomophthoromycotina</taxon>
        <taxon>Entomophthoromycetes</taxon>
        <taxon>Entomophthorales</taxon>
        <taxon>Entomophthoraceae</taxon>
        <taxon>Entomophthora</taxon>
    </lineage>
</organism>
<sequence>MKSFIVSVLLVTNARPIHVVGMEEIGYFVRRRDLAYRQPKLYSSTAYPVDYAPSEPLIPSAEHVNYPPSQNGQEMPASQGSVEEYTPSNPSYDNDDAPASQGSGEGYPAPYTRPIGQEYIRETVNGISQGYEEYMPSQESTTSSISPVKQKTSSYSSATEDYMSSDTDQDGSPASHSSVEYTVTSDGGGTYVKQTISDNRSTSTKSYHIPPANEYPIPKRFLY</sequence>
<comment type="caution">
    <text evidence="1">The sequence shown here is derived from an EMBL/GenBank/DDBJ whole genome shotgun (WGS) entry which is preliminary data.</text>
</comment>
<accession>A0ACC2RQ29</accession>
<gene>
    <name evidence="1" type="ORF">DSO57_1036862</name>
</gene>
<evidence type="ECO:0000313" key="2">
    <source>
        <dbReference type="Proteomes" id="UP001165960"/>
    </source>
</evidence>
<evidence type="ECO:0000313" key="1">
    <source>
        <dbReference type="EMBL" id="KAJ9052173.1"/>
    </source>
</evidence>
<name>A0ACC2RQ29_9FUNG</name>
<protein>
    <submittedName>
        <fullName evidence="1">Uncharacterized protein</fullName>
    </submittedName>
</protein>